<evidence type="ECO:0000313" key="2">
    <source>
        <dbReference type="Proteomes" id="UP000070401"/>
    </source>
</evidence>
<protein>
    <submittedName>
        <fullName evidence="1">Uncharacterized protein</fullName>
    </submittedName>
</protein>
<sequence>MNLIYLNYTLCELAYQTHEEHLFEREWYINADSIKYVEIEDNQLNFIFKDGEIEKFYKDDLRGDKDKYLKNYAEVVEILKLNKIRVNK</sequence>
<name>A0A133P623_FUSNU</name>
<accession>A0A133P623</accession>
<proteinExistence type="predicted"/>
<comment type="caution">
    <text evidence="1">The sequence shown here is derived from an EMBL/GenBank/DDBJ whole genome shotgun (WGS) entry which is preliminary data.</text>
</comment>
<organism evidence="1 2">
    <name type="scientific">Fusobacterium nucleatum</name>
    <dbReference type="NCBI Taxonomy" id="851"/>
    <lineage>
        <taxon>Bacteria</taxon>
        <taxon>Fusobacteriati</taxon>
        <taxon>Fusobacteriota</taxon>
        <taxon>Fusobacteriia</taxon>
        <taxon>Fusobacteriales</taxon>
        <taxon>Fusobacteriaceae</taxon>
        <taxon>Fusobacterium</taxon>
    </lineage>
</organism>
<evidence type="ECO:0000313" key="1">
    <source>
        <dbReference type="EMBL" id="KXA24008.1"/>
    </source>
</evidence>
<dbReference type="Proteomes" id="UP000070401">
    <property type="component" value="Unassembled WGS sequence"/>
</dbReference>
<keyword evidence="2" id="KW-1185">Reference proteome</keyword>
<dbReference type="PATRIC" id="fig|851.8.peg.611"/>
<dbReference type="EMBL" id="LRPY01000058">
    <property type="protein sequence ID" value="KXA24008.1"/>
    <property type="molecule type" value="Genomic_DNA"/>
</dbReference>
<gene>
    <name evidence="1" type="ORF">HMPREF3221_00606</name>
</gene>
<dbReference type="AlphaFoldDB" id="A0A133P623"/>
<dbReference type="RefSeq" id="WP_060798138.1">
    <property type="nucleotide sequence ID" value="NZ_KQ956653.1"/>
</dbReference>
<reference evidence="2" key="1">
    <citation type="submission" date="2016-01" db="EMBL/GenBank/DDBJ databases">
        <authorList>
            <person name="Mitreva M."/>
            <person name="Pepin K.H."/>
            <person name="Mihindukulasuriya K.A."/>
            <person name="Fulton R."/>
            <person name="Fronick C."/>
            <person name="O'Laughlin M."/>
            <person name="Miner T."/>
            <person name="Herter B."/>
            <person name="Rosa B.A."/>
            <person name="Cordes M."/>
            <person name="Tomlinson C."/>
            <person name="Wollam A."/>
            <person name="Palsikar V.B."/>
            <person name="Mardis E.R."/>
            <person name="Wilson R.K."/>
        </authorList>
    </citation>
    <scope>NUCLEOTIDE SEQUENCE [LARGE SCALE GENOMIC DNA]</scope>
    <source>
        <strain evidence="2">MJR7757B</strain>
    </source>
</reference>